<proteinExistence type="predicted"/>
<dbReference type="AlphaFoldDB" id="A0A336LID2"/>
<dbReference type="PANTHER" id="PTHR12757:SF1">
    <property type="entry name" value="PROTEIN SALIVARY GLANDS MARRED"/>
    <property type="match status" value="1"/>
</dbReference>
<protein>
    <submittedName>
        <fullName evidence="1">CSON001342 protein</fullName>
    </submittedName>
</protein>
<dbReference type="InterPro" id="IPR038355">
    <property type="entry name" value="TNFAIP8_sf"/>
</dbReference>
<reference evidence="1" key="1">
    <citation type="submission" date="2018-07" db="EMBL/GenBank/DDBJ databases">
        <authorList>
            <person name="Quirk P.G."/>
            <person name="Krulwich T.A."/>
        </authorList>
    </citation>
    <scope>NUCLEOTIDE SEQUENCE</scope>
</reference>
<dbReference type="PANTHER" id="PTHR12757">
    <property type="entry name" value="TUMOR NECROSIS FACTOR INDUCED PROTEIN"/>
    <property type="match status" value="1"/>
</dbReference>
<dbReference type="OMA" id="QDRCDQV"/>
<gene>
    <name evidence="1" type="primary">CSON001342</name>
</gene>
<dbReference type="InterPro" id="IPR008477">
    <property type="entry name" value="TNFAIP8-like"/>
</dbReference>
<name>A0A336LID2_CULSO</name>
<dbReference type="FunFam" id="1.20.1440.160:FF:000001">
    <property type="entry name" value="Tumor necrosis factor alpha-induced protein 8-like 1"/>
    <property type="match status" value="1"/>
</dbReference>
<dbReference type="GO" id="GO:0042981">
    <property type="term" value="P:regulation of apoptotic process"/>
    <property type="evidence" value="ECO:0007669"/>
    <property type="project" value="InterPro"/>
</dbReference>
<dbReference type="GO" id="GO:0005737">
    <property type="term" value="C:cytoplasm"/>
    <property type="evidence" value="ECO:0007669"/>
    <property type="project" value="TreeGrafter"/>
</dbReference>
<dbReference type="VEuPathDB" id="VectorBase:CSON001342"/>
<dbReference type="Pfam" id="PF05527">
    <property type="entry name" value="TNFAIP8"/>
    <property type="match status" value="1"/>
</dbReference>
<organism evidence="1">
    <name type="scientific">Culicoides sonorensis</name>
    <name type="common">Biting midge</name>
    <dbReference type="NCBI Taxonomy" id="179676"/>
    <lineage>
        <taxon>Eukaryota</taxon>
        <taxon>Metazoa</taxon>
        <taxon>Ecdysozoa</taxon>
        <taxon>Arthropoda</taxon>
        <taxon>Hexapoda</taxon>
        <taxon>Insecta</taxon>
        <taxon>Pterygota</taxon>
        <taxon>Neoptera</taxon>
        <taxon>Endopterygota</taxon>
        <taxon>Diptera</taxon>
        <taxon>Nematocera</taxon>
        <taxon>Chironomoidea</taxon>
        <taxon>Ceratopogonidae</taxon>
        <taxon>Ceratopogoninae</taxon>
        <taxon>Culicoides</taxon>
        <taxon>Monoculicoides</taxon>
    </lineage>
</organism>
<dbReference type="EMBL" id="UFQT01000011">
    <property type="protein sequence ID" value="SSX17580.1"/>
    <property type="molecule type" value="Genomic_DNA"/>
</dbReference>
<evidence type="ECO:0000313" key="1">
    <source>
        <dbReference type="EMBL" id="SSX17580.1"/>
    </source>
</evidence>
<sequence length="193" mass="22634">MQEQVMTENGFKAKDIGLRAQKKIFSKMANKNMAKVFIDDTTSCLLDNIYKLIKQHTNSKKDAERIVKNIIKIVIKIAVLNKNDQFDAEERQLANTFYEKFTRLQMIITSFHEVDFSYDLAFIQPKIEEIHTMLKDLVKKHLTDKSLLRIDDVFDFFENAQFLDKLFQVDSPYRELMDKIVADMNKANEGINI</sequence>
<dbReference type="Gene3D" id="1.20.1440.160">
    <property type="entry name" value="Tumor necrosis factor alpha-induced protein 8-like"/>
    <property type="match status" value="1"/>
</dbReference>
<accession>A0A336LID2</accession>